<dbReference type="eggNOG" id="arCOG10751">
    <property type="taxonomic scope" value="Archaea"/>
</dbReference>
<dbReference type="GeneID" id="25145649"/>
<feature type="compositionally biased region" description="Basic and acidic residues" evidence="1">
    <location>
        <begin position="333"/>
        <end position="348"/>
    </location>
</feature>
<feature type="region of interest" description="Disordered" evidence="1">
    <location>
        <begin position="231"/>
        <end position="254"/>
    </location>
</feature>
<accession>W0JRD6</accession>
<proteinExistence type="predicted"/>
<dbReference type="AlphaFoldDB" id="W0JRD6"/>
<feature type="region of interest" description="Disordered" evidence="1">
    <location>
        <begin position="319"/>
        <end position="353"/>
    </location>
</feature>
<dbReference type="HOGENOM" id="CLU_534869_0_0_2"/>
<keyword evidence="3" id="KW-1185">Reference proteome</keyword>
<feature type="compositionally biased region" description="Polar residues" evidence="1">
    <location>
        <begin position="244"/>
        <end position="254"/>
    </location>
</feature>
<sequence>MISRSQLTTVLVAAMLALSMTGAALPATAQEDSGEDDRTIHTLEDGEDLYFVFGADLGDQSVEEYVDEHLESEASAASDGSSPAADIVQYQDVNQTNVDIQEGAASISIDGGDATAIQESQQTNENTQEGEAISENQNLEEQNVQFEDVGDVYFLFGDDNTQRFDGWAVAGEKGGDHDKKHDKEIKYSEATVTQLQQVDQANVNEQSVAFSIAENGSDALSIQDSSQLNSNSQSAVANAQNVNPSTAQGGTQVAASDLDQAQESMQTNINQQGFAVAIAIGNESTATSIQTTDQSNINEQVGSAYSASVLEATEGMNVASASTNGGSDVVETVSDKQKTGHDKKKGSDNTDASVSQYQSVDQLNLNQQSSAVAIALNGSEATAIQISHQENHNAQVGISQALPANEAGSSPGVLYSEETTVSLKGDNASDNPIMTIDSDVGGQQKQDVAYQPDADVDQYQSLFQENLNEQQAAFAVAEDGGEATSSQVSMQSNENVQFGSAIAPSAIPA</sequence>
<protein>
    <submittedName>
        <fullName evidence="2">Uncharacterized protein</fullName>
    </submittedName>
</protein>
<organism evidence="2 3">
    <name type="scientific">Halostagnicola larsenii XH-48</name>
    <dbReference type="NCBI Taxonomy" id="797299"/>
    <lineage>
        <taxon>Archaea</taxon>
        <taxon>Methanobacteriati</taxon>
        <taxon>Methanobacteriota</taxon>
        <taxon>Stenosarchaea group</taxon>
        <taxon>Halobacteria</taxon>
        <taxon>Halobacteriales</taxon>
        <taxon>Natrialbaceae</taxon>
        <taxon>Halostagnicola</taxon>
    </lineage>
</organism>
<dbReference type="EMBL" id="CP007055">
    <property type="protein sequence ID" value="AHF99826.1"/>
    <property type="molecule type" value="Genomic_DNA"/>
</dbReference>
<gene>
    <name evidence="2" type="ORF">HALLA_14560</name>
</gene>
<feature type="compositionally biased region" description="Low complexity" evidence="1">
    <location>
        <begin position="231"/>
        <end position="243"/>
    </location>
</feature>
<dbReference type="RefSeq" id="WP_049953075.1">
    <property type="nucleotide sequence ID" value="NZ_CP007055.1"/>
</dbReference>
<evidence type="ECO:0000313" key="3">
    <source>
        <dbReference type="Proteomes" id="UP000019024"/>
    </source>
</evidence>
<reference evidence="2 3" key="1">
    <citation type="submission" date="2014-01" db="EMBL/GenBank/DDBJ databases">
        <authorList>
            <consortium name="DOE Joint Genome Institute"/>
            <person name="Anderson I."/>
            <person name="Huntemann M."/>
            <person name="Han J."/>
            <person name="Chen A."/>
            <person name="Kyrpides N."/>
            <person name="Mavromatis K."/>
            <person name="Markowitz V."/>
            <person name="Palaniappan K."/>
            <person name="Ivanova N."/>
            <person name="Schaumberg A."/>
            <person name="Pati A."/>
            <person name="Liolios K."/>
            <person name="Nordberg H.P."/>
            <person name="Cantor M.N."/>
            <person name="Hua S.X."/>
            <person name="Woyke T."/>
        </authorList>
    </citation>
    <scope>NUCLEOTIDE SEQUENCE [LARGE SCALE GENOMIC DNA]</scope>
    <source>
        <strain evidence="2 3">XH-48</strain>
    </source>
</reference>
<evidence type="ECO:0000256" key="1">
    <source>
        <dbReference type="SAM" id="MobiDB-lite"/>
    </source>
</evidence>
<dbReference type="Proteomes" id="UP000019024">
    <property type="component" value="Chromosome"/>
</dbReference>
<evidence type="ECO:0000313" key="2">
    <source>
        <dbReference type="EMBL" id="AHF99826.1"/>
    </source>
</evidence>
<name>W0JRD6_9EURY</name>
<dbReference type="KEGG" id="hlr:HALLA_14560"/>